<sequence length="206" mass="21329">MKLALLGATGRTGRLLLDQALARGHEVQALARRPEVLSTRPGLSVVAGRLQDEAAVQAALRGADAVLSALGPVKGDAAGVMTQAAQVLVRRMPEAGVRRVVTLTGAGVPFPGDVPGPVDHLFRTLLKVLQGDVLRDAAEHVRLLSTSDLDWTVVRAPMLTDGPAGPVRSGPVGRTGPRVPRASVAAFMLDAAEQGTLLRQAPAVSA</sequence>
<keyword evidence="3" id="KW-1185">Reference proteome</keyword>
<organism evidence="2 3">
    <name type="scientific">Deinococcus arcticus</name>
    <dbReference type="NCBI Taxonomy" id="2136176"/>
    <lineage>
        <taxon>Bacteria</taxon>
        <taxon>Thermotogati</taxon>
        <taxon>Deinococcota</taxon>
        <taxon>Deinococci</taxon>
        <taxon>Deinococcales</taxon>
        <taxon>Deinococcaceae</taxon>
        <taxon>Deinococcus</taxon>
    </lineage>
</organism>
<dbReference type="Pfam" id="PF13460">
    <property type="entry name" value="NAD_binding_10"/>
    <property type="match status" value="1"/>
</dbReference>
<name>A0A2T3W6W7_9DEIO</name>
<evidence type="ECO:0000313" key="2">
    <source>
        <dbReference type="EMBL" id="PTA67592.1"/>
    </source>
</evidence>
<dbReference type="EMBL" id="PYSV01000011">
    <property type="protein sequence ID" value="PTA67592.1"/>
    <property type="molecule type" value="Genomic_DNA"/>
</dbReference>
<dbReference type="OrthoDB" id="9785372at2"/>
<dbReference type="AlphaFoldDB" id="A0A2T3W6W7"/>
<feature type="domain" description="NAD(P)-binding" evidence="1">
    <location>
        <begin position="7"/>
        <end position="193"/>
    </location>
</feature>
<dbReference type="PANTHER" id="PTHR43355">
    <property type="entry name" value="FLAVIN REDUCTASE (NADPH)"/>
    <property type="match status" value="1"/>
</dbReference>
<dbReference type="GO" id="GO:0004074">
    <property type="term" value="F:biliverdin reductase [NAD(P)H] activity"/>
    <property type="evidence" value="ECO:0007669"/>
    <property type="project" value="TreeGrafter"/>
</dbReference>
<dbReference type="SUPFAM" id="SSF51735">
    <property type="entry name" value="NAD(P)-binding Rossmann-fold domains"/>
    <property type="match status" value="1"/>
</dbReference>
<dbReference type="InterPro" id="IPR051606">
    <property type="entry name" value="Polyketide_Oxido-like"/>
</dbReference>
<comment type="caution">
    <text evidence="2">The sequence shown here is derived from an EMBL/GenBank/DDBJ whole genome shotgun (WGS) entry which is preliminary data.</text>
</comment>
<protein>
    <submittedName>
        <fullName evidence="2">NADH-flavin reductase</fullName>
    </submittedName>
</protein>
<dbReference type="GO" id="GO:0042602">
    <property type="term" value="F:riboflavin reductase (NADPH) activity"/>
    <property type="evidence" value="ECO:0007669"/>
    <property type="project" value="TreeGrafter"/>
</dbReference>
<dbReference type="InterPro" id="IPR016040">
    <property type="entry name" value="NAD(P)-bd_dom"/>
</dbReference>
<dbReference type="InterPro" id="IPR036291">
    <property type="entry name" value="NAD(P)-bd_dom_sf"/>
</dbReference>
<dbReference type="Gene3D" id="3.40.50.720">
    <property type="entry name" value="NAD(P)-binding Rossmann-like Domain"/>
    <property type="match status" value="1"/>
</dbReference>
<proteinExistence type="predicted"/>
<dbReference type="PANTHER" id="PTHR43355:SF2">
    <property type="entry name" value="FLAVIN REDUCTASE (NADPH)"/>
    <property type="match status" value="1"/>
</dbReference>
<dbReference type="RefSeq" id="WP_107138415.1">
    <property type="nucleotide sequence ID" value="NZ_PYSV01000011.1"/>
</dbReference>
<accession>A0A2T3W6W7</accession>
<gene>
    <name evidence="2" type="ORF">C8263_12220</name>
</gene>
<dbReference type="Proteomes" id="UP000240317">
    <property type="component" value="Unassembled WGS sequence"/>
</dbReference>
<reference evidence="2 3" key="1">
    <citation type="submission" date="2018-03" db="EMBL/GenBank/DDBJ databases">
        <title>Draft genome of Deinococcus sp. OD32.</title>
        <authorList>
            <person name="Wang X.-P."/>
            <person name="Du Z.-J."/>
        </authorList>
    </citation>
    <scope>NUCLEOTIDE SEQUENCE [LARGE SCALE GENOMIC DNA]</scope>
    <source>
        <strain evidence="2 3">OD32</strain>
    </source>
</reference>
<evidence type="ECO:0000259" key="1">
    <source>
        <dbReference type="Pfam" id="PF13460"/>
    </source>
</evidence>
<evidence type="ECO:0000313" key="3">
    <source>
        <dbReference type="Proteomes" id="UP000240317"/>
    </source>
</evidence>